<evidence type="ECO:0008006" key="2">
    <source>
        <dbReference type="Google" id="ProtNLM"/>
    </source>
</evidence>
<accession>A0A7C9JPN6</accession>
<dbReference type="InterPro" id="IPR057369">
    <property type="entry name" value="VG15"/>
</dbReference>
<organism evidence="1">
    <name type="scientific">Muribaculaceae bacterium Z82</name>
    <dbReference type="NCBI Taxonomy" id="2304548"/>
    <lineage>
        <taxon>Bacteria</taxon>
        <taxon>Pseudomonadati</taxon>
        <taxon>Bacteroidota</taxon>
        <taxon>Bacteroidia</taxon>
        <taxon>Bacteroidales</taxon>
        <taxon>Muribaculaceae</taxon>
    </lineage>
</organism>
<reference evidence="1" key="1">
    <citation type="submission" date="2018-08" db="EMBL/GenBank/DDBJ databases">
        <title>Murine metabolic-syndrome-specific gut microbial biobank.</title>
        <authorList>
            <person name="Liu C."/>
        </authorList>
    </citation>
    <scope>NUCLEOTIDE SEQUENCE [LARGE SCALE GENOMIC DNA]</scope>
    <source>
        <strain evidence="1">Z82</strain>
    </source>
</reference>
<evidence type="ECO:0000313" key="1">
    <source>
        <dbReference type="EMBL" id="NBI35538.1"/>
    </source>
</evidence>
<protein>
    <recommendedName>
        <fullName evidence="2">tRNA nuclease CdiA C-terminal domain-containing protein</fullName>
    </recommendedName>
</protein>
<name>A0A7C9JPN6_9BACT</name>
<dbReference type="EMBL" id="QWKH01000149">
    <property type="protein sequence ID" value="NBI35538.1"/>
    <property type="molecule type" value="Genomic_DNA"/>
</dbReference>
<proteinExistence type="predicted"/>
<gene>
    <name evidence="1" type="ORF">D1639_10970</name>
</gene>
<dbReference type="AlphaFoldDB" id="A0A7C9JPN6"/>
<dbReference type="Pfam" id="PF25310">
    <property type="entry name" value="VG15"/>
    <property type="match status" value="1"/>
</dbReference>
<comment type="caution">
    <text evidence="1">The sequence shown here is derived from an EMBL/GenBank/DDBJ whole genome shotgun (WGS) entry which is preliminary data.</text>
</comment>
<sequence>MIPRAELDAASVWAADGMWRASFGSEPAAHVNGVGIGLAHDEVFRRAACLFDGTGDAAAFSRRARAWLSGEFAKSYDWAMGDSQRAMGDPGVRYAHVPAGPKPCIHCLEMASKGFSYEQPPRAENHPGCQCVVVPGTAATRVEGYDPEGIASRIAMCAETVGVDPKADEERLRKLIRDEVGTRDAVWLATGAVPVPSFETPLLKREIEKERPHEIRTARRLAEVGIRSDFVDDSSGLADLSSGVELKTLMGTASYNTVSGYIKGTSKTKRNAKAIIFDNYENTEAEDDLIAGFVLRSQSFARGKIYILRKDGKLVRVR</sequence>